<evidence type="ECO:0000259" key="4">
    <source>
        <dbReference type="PROSITE" id="PS50837"/>
    </source>
</evidence>
<dbReference type="InterPro" id="IPR015943">
    <property type="entry name" value="WD40/YVTN_repeat-like_dom_sf"/>
</dbReference>
<evidence type="ECO:0000313" key="6">
    <source>
        <dbReference type="Proteomes" id="UP000016934"/>
    </source>
</evidence>
<dbReference type="Pfam" id="PF00400">
    <property type="entry name" value="WD40"/>
    <property type="match status" value="6"/>
</dbReference>
<dbReference type="CDD" id="cd00200">
    <property type="entry name" value="WD40"/>
    <property type="match status" value="1"/>
</dbReference>
<dbReference type="STRING" id="665912.M2SMS7"/>
<dbReference type="Gene3D" id="3.40.50.300">
    <property type="entry name" value="P-loop containing nucleotide triphosphate hydrolases"/>
    <property type="match status" value="1"/>
</dbReference>
<dbReference type="KEGG" id="bsc:COCSADRAFT_109021"/>
<keyword evidence="1 3" id="KW-0853">WD repeat</keyword>
<dbReference type="Pfam" id="PF24883">
    <property type="entry name" value="NPHP3_N"/>
    <property type="match status" value="1"/>
</dbReference>
<proteinExistence type="predicted"/>
<dbReference type="InterPro" id="IPR001680">
    <property type="entry name" value="WD40_rpt"/>
</dbReference>
<dbReference type="InterPro" id="IPR007111">
    <property type="entry name" value="NACHT_NTPase"/>
</dbReference>
<dbReference type="GeneID" id="19130079"/>
<sequence length="1180" mass="132015">MRLLRYEEDGCLTVISFDDNAIPQYAILSHTWGADAEEVTFADLAEGGGKHKSGYKKIRFCGEQAHQDGLQYFWVDTCCIDKSDKAELSSAIQSMFRWYQNATKCYVYLSDVSARKRKLDDMLTQFTWEPAFRSSRWFTRGWTLQELLAPSIVEFFSQEWERLGDKISLKSLVNKVTGIPYRALDGAPLSQFSVDERLRWKGDRQTKREEDAWYSLSGIFDVEIAPAYSEGAVSAFKRLKDEIDKLEICIRDIRHTDPRYDKKRIEDTKGGLLADSYRWVLDNTTFQQWQQDPHSRLLWVKGDPGKGKTMLFCGLVNELQSLMPRNALLSYFFCQATDSRINSATGVIRGLLYMLVDQQPSLMSHIRRKYDHAGKALFEDANAWVALSEIFTSMMQDKGLKTTYLVVDALDECVVDLPNLLDLIVRTTTLSPRIKWLVSSRNESHIEEKLKSVGDQAKLSLELMQNAEQVARAVDAYIDHKLSCLESLGEADLRKQVRDELHRKANGTFLWVALVMQELEKPESWDPLAVVMEAPAGLYQLYDRMMEQIQRLSARNVNICQSLLCTTAVAYRPLYLAEMGSLCRSAGQAIMVAETVRKIVVMCGSFLTVRDGQVYLVHQSAKDYLSDKMRAAALPSQSEMHYNLFARSLELLSSTLKRDMYDLVELGFSIDEVRTPYSDPLATARYSCVYWIDHLYESKLKPLGSSVGGLQAADVVDGFLRKKYLYWLEGLSLCRSVGNGVVSMTKLWSLVQEMCDQDRLAQLVQDAWRFIMYHKGAIEGYPLQTYASALLFSPTGSLIRQLFQHEEPEAIRIRPALSDEWSACLQTLEGHSDIVSFVAFSHDSTRLASASSDRTVKVWDASSGACLQTLEGHSSAVTSVAFSHDSTRLASASHDRTVKVWDASSGACLQTLKDHSETVSSVAFSHDSTRLASASWDRTVKIWDTSSGACLQTLKGHSDIVSSVAFSHDLTQLASASSDRTIKVWDASSGVCLQTLEGHSHYVSFVAFSRDSMRLASASHDRTVKVWDASSGACLQTLKGHSDTVSSVAFSHDSTRLASASWDRTVKVWDASSGACLQTLDVGKALYDLSFDPTSSRLYTEIGNIDIQSLKVSNMINIAESAHPLYVGTGFSSDGIWSQHAGNNVLWVPSEYRPSHSCVKGSVVGVGTGSGRVWFCSIDL</sequence>
<organism evidence="5 6">
    <name type="scientific">Cochliobolus sativus (strain ND90Pr / ATCC 201652)</name>
    <name type="common">Common root rot and spot blotch fungus</name>
    <name type="synonym">Bipolaris sorokiniana</name>
    <dbReference type="NCBI Taxonomy" id="665912"/>
    <lineage>
        <taxon>Eukaryota</taxon>
        <taxon>Fungi</taxon>
        <taxon>Dikarya</taxon>
        <taxon>Ascomycota</taxon>
        <taxon>Pezizomycotina</taxon>
        <taxon>Dothideomycetes</taxon>
        <taxon>Pleosporomycetidae</taxon>
        <taxon>Pleosporales</taxon>
        <taxon>Pleosporineae</taxon>
        <taxon>Pleosporaceae</taxon>
        <taxon>Bipolaris</taxon>
    </lineage>
</organism>
<dbReference type="PANTHER" id="PTHR10622">
    <property type="entry name" value="HET DOMAIN-CONTAINING PROTEIN"/>
    <property type="match status" value="1"/>
</dbReference>
<dbReference type="InterPro" id="IPR056884">
    <property type="entry name" value="NPHP3-like_N"/>
</dbReference>
<dbReference type="PANTHER" id="PTHR10622:SF13">
    <property type="entry name" value="NACHT DOMAIN-CONTAINING PROTEIN"/>
    <property type="match status" value="1"/>
</dbReference>
<dbReference type="FunFam" id="3.40.50.300:FF:001638">
    <property type="entry name" value="NACHT and WD40 domain protein"/>
    <property type="match status" value="1"/>
</dbReference>
<protein>
    <recommendedName>
        <fullName evidence="4">NACHT domain-containing protein</fullName>
    </recommendedName>
</protein>
<feature type="repeat" description="WD" evidence="3">
    <location>
        <begin position="996"/>
        <end position="1037"/>
    </location>
</feature>
<dbReference type="InterPro" id="IPR027417">
    <property type="entry name" value="P-loop_NTPase"/>
</dbReference>
<dbReference type="OrthoDB" id="538223at2759"/>
<feature type="domain" description="NACHT" evidence="4">
    <location>
        <begin position="296"/>
        <end position="450"/>
    </location>
</feature>
<dbReference type="Pfam" id="PF06985">
    <property type="entry name" value="HET"/>
    <property type="match status" value="1"/>
</dbReference>
<dbReference type="SMART" id="SM00320">
    <property type="entry name" value="WD40"/>
    <property type="match status" value="6"/>
</dbReference>
<dbReference type="EMBL" id="KB445638">
    <property type="protein sequence ID" value="EMD68473.1"/>
    <property type="molecule type" value="Genomic_DNA"/>
</dbReference>
<dbReference type="InterPro" id="IPR020472">
    <property type="entry name" value="WD40_PAC1"/>
</dbReference>
<accession>M2SMS7</accession>
<name>M2SMS7_COCSN</name>
<dbReference type="eggNOG" id="KOG0266">
    <property type="taxonomic scope" value="Eukaryota"/>
</dbReference>
<keyword evidence="6" id="KW-1185">Reference proteome</keyword>
<reference evidence="5 6" key="1">
    <citation type="journal article" date="2012" name="PLoS Pathog.">
        <title>Diverse lifestyles and strategies of plant pathogenesis encoded in the genomes of eighteen Dothideomycetes fungi.</title>
        <authorList>
            <person name="Ohm R.A."/>
            <person name="Feau N."/>
            <person name="Henrissat B."/>
            <person name="Schoch C.L."/>
            <person name="Horwitz B.A."/>
            <person name="Barry K.W."/>
            <person name="Condon B.J."/>
            <person name="Copeland A.C."/>
            <person name="Dhillon B."/>
            <person name="Glaser F."/>
            <person name="Hesse C.N."/>
            <person name="Kosti I."/>
            <person name="LaButti K."/>
            <person name="Lindquist E.A."/>
            <person name="Lucas S."/>
            <person name="Salamov A.A."/>
            <person name="Bradshaw R.E."/>
            <person name="Ciuffetti L."/>
            <person name="Hamelin R.C."/>
            <person name="Kema G.H.J."/>
            <person name="Lawrence C."/>
            <person name="Scott J.A."/>
            <person name="Spatafora J.W."/>
            <person name="Turgeon B.G."/>
            <person name="de Wit P.J.G.M."/>
            <person name="Zhong S."/>
            <person name="Goodwin S.B."/>
            <person name="Grigoriev I.V."/>
        </authorList>
    </citation>
    <scope>NUCLEOTIDE SEQUENCE [LARGE SCALE GENOMIC DNA]</scope>
    <source>
        <strain evidence="6">ND90Pr / ATCC 201652</strain>
    </source>
</reference>
<dbReference type="PROSITE" id="PS50294">
    <property type="entry name" value="WD_REPEATS_REGION"/>
    <property type="match status" value="6"/>
</dbReference>
<feature type="repeat" description="WD" evidence="3">
    <location>
        <begin position="954"/>
        <end position="995"/>
    </location>
</feature>
<dbReference type="PRINTS" id="PR00320">
    <property type="entry name" value="GPROTEINBRPT"/>
</dbReference>
<feature type="repeat" description="WD" evidence="3">
    <location>
        <begin position="828"/>
        <end position="869"/>
    </location>
</feature>
<dbReference type="PROSITE" id="PS50082">
    <property type="entry name" value="WD_REPEATS_2"/>
    <property type="match status" value="6"/>
</dbReference>
<evidence type="ECO:0000256" key="3">
    <source>
        <dbReference type="PROSITE-ProRule" id="PRU00221"/>
    </source>
</evidence>
<dbReference type="PROSITE" id="PS00678">
    <property type="entry name" value="WD_REPEATS_1"/>
    <property type="match status" value="6"/>
</dbReference>
<keyword evidence="2" id="KW-0677">Repeat</keyword>
<evidence type="ECO:0000313" key="5">
    <source>
        <dbReference type="EMBL" id="EMD68473.1"/>
    </source>
</evidence>
<dbReference type="RefSeq" id="XP_007696072.1">
    <property type="nucleotide sequence ID" value="XM_007697882.1"/>
</dbReference>
<feature type="repeat" description="WD" evidence="3">
    <location>
        <begin position="1038"/>
        <end position="1079"/>
    </location>
</feature>
<dbReference type="OMA" id="EDNWSPC"/>
<dbReference type="AlphaFoldDB" id="M2SMS7"/>
<reference evidence="6" key="2">
    <citation type="journal article" date="2013" name="PLoS Genet.">
        <title>Comparative genome structure, secondary metabolite, and effector coding capacity across Cochliobolus pathogens.</title>
        <authorList>
            <person name="Condon B.J."/>
            <person name="Leng Y."/>
            <person name="Wu D."/>
            <person name="Bushley K.E."/>
            <person name="Ohm R.A."/>
            <person name="Otillar R."/>
            <person name="Martin J."/>
            <person name="Schackwitz W."/>
            <person name="Grimwood J."/>
            <person name="MohdZainudin N."/>
            <person name="Xue C."/>
            <person name="Wang R."/>
            <person name="Manning V.A."/>
            <person name="Dhillon B."/>
            <person name="Tu Z.J."/>
            <person name="Steffenson B.J."/>
            <person name="Salamov A."/>
            <person name="Sun H."/>
            <person name="Lowry S."/>
            <person name="LaButti K."/>
            <person name="Han J."/>
            <person name="Copeland A."/>
            <person name="Lindquist E."/>
            <person name="Barry K."/>
            <person name="Schmutz J."/>
            <person name="Baker S.E."/>
            <person name="Ciuffetti L.M."/>
            <person name="Grigoriev I.V."/>
            <person name="Zhong S."/>
            <person name="Turgeon B.G."/>
        </authorList>
    </citation>
    <scope>NUCLEOTIDE SEQUENCE [LARGE SCALE GENOMIC DNA]</scope>
    <source>
        <strain evidence="6">ND90Pr / ATCC 201652</strain>
    </source>
</reference>
<gene>
    <name evidence="5" type="ORF">COCSADRAFT_109021</name>
</gene>
<dbReference type="Proteomes" id="UP000016934">
    <property type="component" value="Unassembled WGS sequence"/>
</dbReference>
<evidence type="ECO:0000256" key="1">
    <source>
        <dbReference type="ARBA" id="ARBA00022574"/>
    </source>
</evidence>
<dbReference type="InterPro" id="IPR019775">
    <property type="entry name" value="WD40_repeat_CS"/>
</dbReference>
<dbReference type="SUPFAM" id="SSF52540">
    <property type="entry name" value="P-loop containing nucleoside triphosphate hydrolases"/>
    <property type="match status" value="1"/>
</dbReference>
<evidence type="ECO:0000256" key="2">
    <source>
        <dbReference type="ARBA" id="ARBA00022737"/>
    </source>
</evidence>
<dbReference type="InterPro" id="IPR036322">
    <property type="entry name" value="WD40_repeat_dom_sf"/>
</dbReference>
<feature type="repeat" description="WD" evidence="3">
    <location>
        <begin position="912"/>
        <end position="953"/>
    </location>
</feature>
<feature type="repeat" description="WD" evidence="3">
    <location>
        <begin position="870"/>
        <end position="911"/>
    </location>
</feature>
<dbReference type="SUPFAM" id="SSF50978">
    <property type="entry name" value="WD40 repeat-like"/>
    <property type="match status" value="1"/>
</dbReference>
<dbReference type="Gene3D" id="2.130.10.10">
    <property type="entry name" value="YVTN repeat-like/Quinoprotein amine dehydrogenase"/>
    <property type="match status" value="3"/>
</dbReference>
<dbReference type="HOGENOM" id="CLU_000288_6_16_1"/>
<dbReference type="InterPro" id="IPR010730">
    <property type="entry name" value="HET"/>
</dbReference>
<dbReference type="PROSITE" id="PS50837">
    <property type="entry name" value="NACHT"/>
    <property type="match status" value="1"/>
</dbReference>